<comment type="caution">
    <text evidence="1">The sequence shown here is derived from an EMBL/GenBank/DDBJ whole genome shotgun (WGS) entry which is preliminary data.</text>
</comment>
<reference evidence="1 2" key="1">
    <citation type="submission" date="2017-07" db="EMBL/GenBank/DDBJ databases">
        <title>Mechanisms for carbon and nitrogen cycling indicate functional differentiation within the Candidate Phyla Radiation.</title>
        <authorList>
            <person name="Danczak R.E."/>
            <person name="Johnston M.D."/>
            <person name="Kenah C."/>
            <person name="Slattery M."/>
            <person name="Wrighton K.C."/>
            <person name="Wilkins M.J."/>
        </authorList>
    </citation>
    <scope>NUCLEOTIDE SEQUENCE [LARGE SCALE GENOMIC DNA]</scope>
    <source>
        <strain evidence="1">Gr01-1014_77</strain>
    </source>
</reference>
<protein>
    <submittedName>
        <fullName evidence="1">Uncharacterized protein</fullName>
    </submittedName>
</protein>
<dbReference type="EMBL" id="VMFF01000028">
    <property type="protein sequence ID" value="TSC65787.1"/>
    <property type="molecule type" value="Genomic_DNA"/>
</dbReference>
<evidence type="ECO:0000313" key="2">
    <source>
        <dbReference type="Proteomes" id="UP000319613"/>
    </source>
</evidence>
<gene>
    <name evidence="1" type="ORF">G01um101477_338</name>
</gene>
<evidence type="ECO:0000313" key="1">
    <source>
        <dbReference type="EMBL" id="TSC65787.1"/>
    </source>
</evidence>
<accession>A0A554JBN9</accession>
<dbReference type="Proteomes" id="UP000319613">
    <property type="component" value="Unassembled WGS sequence"/>
</dbReference>
<dbReference type="AlphaFoldDB" id="A0A554JBN9"/>
<proteinExistence type="predicted"/>
<organism evidence="1 2">
    <name type="scientific">Candidatus Doudnabacteria bacterium Gr01-1014_77</name>
    <dbReference type="NCBI Taxonomy" id="2017133"/>
    <lineage>
        <taxon>Bacteria</taxon>
        <taxon>Candidatus Doudnaibacteriota</taxon>
    </lineage>
</organism>
<sequence>MKLTDIQEYFLNLSSADNFEAIKLQADGVIQAGDPADAEDFLNLLSKSLSTQGASVQSSNPQLYDQYEVMWTLLAFKAFPTLESNDQENLLKTRFLFAIQNGFNPDALVNEYFLDYKDDSVVKNKFSIFVKYLGMNAERLGSNTVEVEGKKYLPELRYWIQDYSKFPSKTPKRGSVERLAYINQSGNVRSLTQVYRQALMKVLKFYDDLVNVDRPRKVVDEEDLEDAREDMEVLAQAWQEAQGGAPLVSQAPNQQVGLNIDQKLQDLRNRVGR</sequence>
<name>A0A554JBN9_9BACT</name>